<evidence type="ECO:0000256" key="1">
    <source>
        <dbReference type="SAM" id="Phobius"/>
    </source>
</evidence>
<gene>
    <name evidence="3" type="ordered locus">mru_2168</name>
</gene>
<proteinExistence type="predicted"/>
<feature type="domain" description="Peptidase C39" evidence="2">
    <location>
        <begin position="133"/>
        <end position="252"/>
    </location>
</feature>
<organism evidence="3 4">
    <name type="scientific">Methanobrevibacter ruminantium (strain ATCC 35063 / DSM 1093 / JCM 13430 / OCM 146 / M1)</name>
    <name type="common">Methanobacterium ruminantium</name>
    <dbReference type="NCBI Taxonomy" id="634498"/>
    <lineage>
        <taxon>Archaea</taxon>
        <taxon>Methanobacteriati</taxon>
        <taxon>Methanobacteriota</taxon>
        <taxon>Methanomada group</taxon>
        <taxon>Methanobacteria</taxon>
        <taxon>Methanobacteriales</taxon>
        <taxon>Methanobacteriaceae</taxon>
        <taxon>Methanobrevibacter</taxon>
    </lineage>
</organism>
<dbReference type="STRING" id="634498.mru_2168"/>
<sequence>MSNNQISGCSYALYLDGSDNGSFIGNKIFNNDYGILAKYSNINLFKNNSVFNNWIAIEDSSKYNQFLSNNIHDNYQGIRLIASNSALIENTNVYNNYLGILKYSSSFINKSASVYNNTLINVQSLNDGEIVIQDNMWYCGPAALSIIFESLGLSLSQEDIAKIAGTNTNGTSLYGLYQACIKKGFNPSVLKINSSDLMTNDLAVLLINEDYHFSVIYSINDTDIVLNDPSIGLFVLSRETFDEMFSGYVLDVEPIKDRVSNVSIAKMKTIVGTVFPALAYGGYLALAGVTVIAGSLAIVWNSNSHYNSKSIQKPHYTWKPNNKIHFPRNVKYPTSTGNNGNRPKVSYNPVTSSISGNKYYTNNKVYTYNYKSSNRKVSSSNAAIIAYQEAYNYYLSTKNNERAKVEKPTNITSYNYFLKDVKAFEKGSYKFSLGPKGPDDDLYDSAKIVKALYRDATRNYNYGKFLINTGNKSRGICYIFLATFEISFIPAIIYNQLSLNP</sequence>
<protein>
    <submittedName>
        <fullName evidence="3">Peptidase C39 family</fullName>
    </submittedName>
</protein>
<dbReference type="InterPro" id="IPR012334">
    <property type="entry name" value="Pectin_lyas_fold"/>
</dbReference>
<evidence type="ECO:0000313" key="3">
    <source>
        <dbReference type="EMBL" id="ADC48018.1"/>
    </source>
</evidence>
<dbReference type="EMBL" id="CP001719">
    <property type="protein sequence ID" value="ADC48018.1"/>
    <property type="molecule type" value="Genomic_DNA"/>
</dbReference>
<dbReference type="eggNOG" id="arCOG02522">
    <property type="taxonomic scope" value="Archaea"/>
</dbReference>
<reference evidence="3 4" key="1">
    <citation type="journal article" date="2010" name="PLoS ONE">
        <title>The genome sequence of the rumen methanogen Methanobrevibacter ruminantium reveals new possibilities for controlling ruminant methane emissions.</title>
        <authorList>
            <person name="Leahy S.C."/>
            <person name="Kelly W.J."/>
            <person name="Altermann E."/>
            <person name="Ronimus R.S."/>
            <person name="Yeoman C.J."/>
            <person name="Pacheco D.M."/>
            <person name="Li D."/>
            <person name="Kong Z."/>
            <person name="McTavish S."/>
            <person name="Sang C."/>
            <person name="Lambie S.C."/>
            <person name="Janssen P.H."/>
            <person name="Dey D."/>
            <person name="Attwood G.T."/>
        </authorList>
    </citation>
    <scope>NUCLEOTIDE SEQUENCE [LARGE SCALE GENOMIC DNA]</scope>
    <source>
        <strain evidence="4">ATCC 35063 / DSM 1093 / JCM 13430 / OCM 146 / M1</strain>
    </source>
</reference>
<keyword evidence="1" id="KW-0472">Membrane</keyword>
<dbReference type="KEGG" id="mru:mru_2168"/>
<dbReference type="Proteomes" id="UP000008680">
    <property type="component" value="Chromosome"/>
</dbReference>
<dbReference type="NCBIfam" id="TIGR03804">
    <property type="entry name" value="para_beta_helix"/>
    <property type="match status" value="1"/>
</dbReference>
<dbReference type="SUPFAM" id="SSF51126">
    <property type="entry name" value="Pectin lyase-like"/>
    <property type="match status" value="1"/>
</dbReference>
<dbReference type="Pfam" id="PF03412">
    <property type="entry name" value="Peptidase_C39"/>
    <property type="match status" value="1"/>
</dbReference>
<evidence type="ECO:0000259" key="2">
    <source>
        <dbReference type="PROSITE" id="PS50990"/>
    </source>
</evidence>
<dbReference type="AlphaFoldDB" id="D3E1D3"/>
<dbReference type="eggNOG" id="arCOG06761">
    <property type="taxonomic scope" value="Archaea"/>
</dbReference>
<dbReference type="InterPro" id="IPR022441">
    <property type="entry name" value="Para_beta_helix_rpt-2"/>
</dbReference>
<keyword evidence="1" id="KW-1133">Transmembrane helix</keyword>
<dbReference type="GO" id="GO:0006508">
    <property type="term" value="P:proteolysis"/>
    <property type="evidence" value="ECO:0007669"/>
    <property type="project" value="InterPro"/>
</dbReference>
<dbReference type="Gene3D" id="2.160.20.10">
    <property type="entry name" value="Single-stranded right-handed beta-helix, Pectin lyase-like"/>
    <property type="match status" value="1"/>
</dbReference>
<dbReference type="InterPro" id="IPR005074">
    <property type="entry name" value="Peptidase_C39"/>
</dbReference>
<dbReference type="PATRIC" id="fig|634498.28.peg.2168"/>
<dbReference type="HOGENOM" id="CLU_543616_0_0_2"/>
<dbReference type="InterPro" id="IPR011050">
    <property type="entry name" value="Pectin_lyase_fold/virulence"/>
</dbReference>
<accession>D3E1D3</accession>
<evidence type="ECO:0000313" key="4">
    <source>
        <dbReference type="Proteomes" id="UP000008680"/>
    </source>
</evidence>
<keyword evidence="4" id="KW-1185">Reference proteome</keyword>
<dbReference type="PROSITE" id="PS50990">
    <property type="entry name" value="PEPTIDASE_C39"/>
    <property type="match status" value="1"/>
</dbReference>
<name>D3E1D3_METRM</name>
<dbReference type="GO" id="GO:0016020">
    <property type="term" value="C:membrane"/>
    <property type="evidence" value="ECO:0007669"/>
    <property type="project" value="InterPro"/>
</dbReference>
<dbReference type="eggNOG" id="arCOG02666">
    <property type="taxonomic scope" value="Archaea"/>
</dbReference>
<keyword evidence="1" id="KW-0812">Transmembrane</keyword>
<dbReference type="GO" id="GO:0005524">
    <property type="term" value="F:ATP binding"/>
    <property type="evidence" value="ECO:0007669"/>
    <property type="project" value="InterPro"/>
</dbReference>
<feature type="transmembrane region" description="Helical" evidence="1">
    <location>
        <begin position="277"/>
        <end position="300"/>
    </location>
</feature>
<feature type="transmembrane region" description="Helical" evidence="1">
    <location>
        <begin position="475"/>
        <end position="494"/>
    </location>
</feature>
<dbReference type="Gene3D" id="3.90.70.10">
    <property type="entry name" value="Cysteine proteinases"/>
    <property type="match status" value="1"/>
</dbReference>
<dbReference type="GO" id="GO:0008233">
    <property type="term" value="F:peptidase activity"/>
    <property type="evidence" value="ECO:0007669"/>
    <property type="project" value="InterPro"/>
</dbReference>